<evidence type="ECO:0000259" key="9">
    <source>
        <dbReference type="PROSITE" id="PS50928"/>
    </source>
</evidence>
<evidence type="ECO:0000256" key="8">
    <source>
        <dbReference type="SAM" id="MobiDB-lite"/>
    </source>
</evidence>
<keyword evidence="2 7" id="KW-0813">Transport</keyword>
<dbReference type="RefSeq" id="WP_313498197.1">
    <property type="nucleotide sequence ID" value="NZ_CP134879.1"/>
</dbReference>
<dbReference type="CDD" id="cd06261">
    <property type="entry name" value="TM_PBP2"/>
    <property type="match status" value="1"/>
</dbReference>
<dbReference type="KEGG" id="dcp:RN607_13880"/>
<dbReference type="GO" id="GO:0005886">
    <property type="term" value="C:plasma membrane"/>
    <property type="evidence" value="ECO:0007669"/>
    <property type="project" value="UniProtKB-SubCell"/>
</dbReference>
<accession>A0AA96F880</accession>
<dbReference type="GO" id="GO:0055085">
    <property type="term" value="P:transmembrane transport"/>
    <property type="evidence" value="ECO:0007669"/>
    <property type="project" value="InterPro"/>
</dbReference>
<dbReference type="PANTHER" id="PTHR30193">
    <property type="entry name" value="ABC TRANSPORTER PERMEASE PROTEIN"/>
    <property type="match status" value="1"/>
</dbReference>
<dbReference type="EMBL" id="CP134879">
    <property type="protein sequence ID" value="WNM24445.1"/>
    <property type="molecule type" value="Genomic_DNA"/>
</dbReference>
<comment type="subcellular location">
    <subcellularLocation>
        <location evidence="1 7">Cell membrane</location>
        <topology evidence="1 7">Multi-pass membrane protein</topology>
    </subcellularLocation>
</comment>
<keyword evidence="3" id="KW-1003">Cell membrane</keyword>
<keyword evidence="4 7" id="KW-0812">Transmembrane</keyword>
<organism evidence="11">
    <name type="scientific">Demequina capsici</name>
    <dbReference type="NCBI Taxonomy" id="3075620"/>
    <lineage>
        <taxon>Bacteria</taxon>
        <taxon>Bacillati</taxon>
        <taxon>Actinomycetota</taxon>
        <taxon>Actinomycetes</taxon>
        <taxon>Micrococcales</taxon>
        <taxon>Demequinaceae</taxon>
        <taxon>Demequina</taxon>
    </lineage>
</organism>
<comment type="similarity">
    <text evidence="7">Belongs to the binding-protein-dependent transport system permease family.</text>
</comment>
<dbReference type="AlphaFoldDB" id="A0AA96FF64"/>
<proteinExistence type="inferred from homology"/>
<protein>
    <submittedName>
        <fullName evidence="11">Sugar ABC transporter permease</fullName>
    </submittedName>
</protein>
<name>A0AA96FF64_9MICO</name>
<dbReference type="PANTHER" id="PTHR30193:SF37">
    <property type="entry name" value="INNER MEMBRANE ABC TRANSPORTER PERMEASE PROTEIN YCJO"/>
    <property type="match status" value="1"/>
</dbReference>
<evidence type="ECO:0000256" key="5">
    <source>
        <dbReference type="ARBA" id="ARBA00022989"/>
    </source>
</evidence>
<sequence>MTTPAALTELGDTKKSMKRPKGPSPKLSPAARRRSLTGWAFLLPAAALIGIMMFWPMFQALILSFKTGRGTNLAFADPLWFNYTRMLHDEVFIQTIKTTMLYLVIQVPIMLISALVLANILNNPRLRFKGFWRTAIFLPAAISLVSYSLVFRTIFATDGLVNDWLLALHLIDGPVNWLGQPGTARMVIILGLLWRWTGYNMIFYLAGLQNIDPTTIEAAKIDGAGPLRTFFSVTIPQLKPMILLTVIMSINGTLQMFDESFNLTQGGPANTSMTMSHYLYKVSFQNNPNFGYGAALSYVILIMVAILAAIQMKVGDKRD</sequence>
<feature type="transmembrane region" description="Helical" evidence="7">
    <location>
        <begin position="100"/>
        <end position="122"/>
    </location>
</feature>
<feature type="region of interest" description="Disordered" evidence="8">
    <location>
        <begin position="1"/>
        <end position="30"/>
    </location>
</feature>
<evidence type="ECO:0000313" key="10">
    <source>
        <dbReference type="EMBL" id="WNM24445.1"/>
    </source>
</evidence>
<feature type="domain" description="ABC transmembrane type-1" evidence="9">
    <location>
        <begin position="96"/>
        <end position="311"/>
    </location>
</feature>
<feature type="transmembrane region" description="Helical" evidence="7">
    <location>
        <begin position="290"/>
        <end position="310"/>
    </location>
</feature>
<dbReference type="InterPro" id="IPR035906">
    <property type="entry name" value="MetI-like_sf"/>
</dbReference>
<evidence type="ECO:0000256" key="2">
    <source>
        <dbReference type="ARBA" id="ARBA00022448"/>
    </source>
</evidence>
<dbReference type="Proteomes" id="UP001304125">
    <property type="component" value="Chromosome"/>
</dbReference>
<dbReference type="SUPFAM" id="SSF161098">
    <property type="entry name" value="MetI-like"/>
    <property type="match status" value="1"/>
</dbReference>
<reference evidence="11 12" key="1">
    <citation type="submission" date="2023-09" db="EMBL/GenBank/DDBJ databases">
        <title>Demequina sp. a novel bacteria isolated from Capsicum annuum.</title>
        <authorList>
            <person name="Humaira Z."/>
            <person name="Lee J."/>
            <person name="Cho D."/>
        </authorList>
    </citation>
    <scope>NUCLEOTIDE SEQUENCE</scope>
    <source>
        <strain evidence="10 12">OYTSA14</strain>
        <strain evidence="11">PMTSA13</strain>
    </source>
</reference>
<gene>
    <name evidence="10" type="ORF">RN606_13935</name>
    <name evidence="11" type="ORF">RN607_13880</name>
</gene>
<keyword evidence="5 7" id="KW-1133">Transmembrane helix</keyword>
<keyword evidence="6 7" id="KW-0472">Membrane</keyword>
<dbReference type="Gene3D" id="1.10.3720.10">
    <property type="entry name" value="MetI-like"/>
    <property type="match status" value="1"/>
</dbReference>
<feature type="transmembrane region" description="Helical" evidence="7">
    <location>
        <begin position="134"/>
        <end position="155"/>
    </location>
</feature>
<dbReference type="Pfam" id="PF00528">
    <property type="entry name" value="BPD_transp_1"/>
    <property type="match status" value="1"/>
</dbReference>
<evidence type="ECO:0000256" key="1">
    <source>
        <dbReference type="ARBA" id="ARBA00004651"/>
    </source>
</evidence>
<evidence type="ECO:0000256" key="3">
    <source>
        <dbReference type="ARBA" id="ARBA00022475"/>
    </source>
</evidence>
<dbReference type="EMBL" id="CP134880">
    <property type="protein sequence ID" value="WNM27275.1"/>
    <property type="molecule type" value="Genomic_DNA"/>
</dbReference>
<dbReference type="InterPro" id="IPR000515">
    <property type="entry name" value="MetI-like"/>
</dbReference>
<feature type="transmembrane region" description="Helical" evidence="7">
    <location>
        <begin position="36"/>
        <end position="58"/>
    </location>
</feature>
<evidence type="ECO:0000313" key="12">
    <source>
        <dbReference type="Proteomes" id="UP001304125"/>
    </source>
</evidence>
<dbReference type="Proteomes" id="UP001303408">
    <property type="component" value="Chromosome"/>
</dbReference>
<feature type="transmembrane region" description="Helical" evidence="7">
    <location>
        <begin position="238"/>
        <end position="257"/>
    </location>
</feature>
<evidence type="ECO:0000313" key="11">
    <source>
        <dbReference type="EMBL" id="WNM27275.1"/>
    </source>
</evidence>
<evidence type="ECO:0000256" key="7">
    <source>
        <dbReference type="RuleBase" id="RU363032"/>
    </source>
</evidence>
<evidence type="ECO:0000256" key="4">
    <source>
        <dbReference type="ARBA" id="ARBA00022692"/>
    </source>
</evidence>
<keyword evidence="12" id="KW-1185">Reference proteome</keyword>
<accession>A0AA96FF64</accession>
<dbReference type="InterPro" id="IPR051393">
    <property type="entry name" value="ABC_transporter_permease"/>
</dbReference>
<dbReference type="PROSITE" id="PS50928">
    <property type="entry name" value="ABC_TM1"/>
    <property type="match status" value="1"/>
</dbReference>
<evidence type="ECO:0000256" key="6">
    <source>
        <dbReference type="ARBA" id="ARBA00023136"/>
    </source>
</evidence>